<dbReference type="AlphaFoldDB" id="C6XE41"/>
<organism evidence="1 2">
    <name type="scientific">Methylovorus glucosotrophus (strain SIP3-4)</name>
    <dbReference type="NCBI Taxonomy" id="582744"/>
    <lineage>
        <taxon>Bacteria</taxon>
        <taxon>Pseudomonadati</taxon>
        <taxon>Pseudomonadota</taxon>
        <taxon>Betaproteobacteria</taxon>
        <taxon>Nitrosomonadales</taxon>
        <taxon>Methylophilaceae</taxon>
        <taxon>Methylovorus</taxon>
    </lineage>
</organism>
<proteinExistence type="predicted"/>
<dbReference type="HOGENOM" id="CLU_2771198_0_0_4"/>
<gene>
    <name evidence="1" type="ordered locus">Msip34_1571</name>
</gene>
<accession>C6XE41</accession>
<dbReference type="Proteomes" id="UP000002743">
    <property type="component" value="Chromosome"/>
</dbReference>
<name>C6XE41_METGS</name>
<dbReference type="EMBL" id="CP001674">
    <property type="protein sequence ID" value="ACT50816.1"/>
    <property type="molecule type" value="Genomic_DNA"/>
</dbReference>
<keyword evidence="2" id="KW-1185">Reference proteome</keyword>
<reference evidence="2" key="1">
    <citation type="submission" date="2009-07" db="EMBL/GenBank/DDBJ databases">
        <title>Complete sequence of chromosome of Methylovorus sp. SIP3-4.</title>
        <authorList>
            <person name="Lucas S."/>
            <person name="Copeland A."/>
            <person name="Lapidus A."/>
            <person name="Glavina del Rio T."/>
            <person name="Tice H."/>
            <person name="Bruce D."/>
            <person name="Goodwin L."/>
            <person name="Pitluck S."/>
            <person name="Clum A."/>
            <person name="Larimer F."/>
            <person name="Land M."/>
            <person name="Hauser L."/>
            <person name="Kyrpides N."/>
            <person name="Mikhailova N."/>
            <person name="Kayluzhnaya M."/>
            <person name="Chistoserdova L."/>
        </authorList>
    </citation>
    <scope>NUCLEOTIDE SEQUENCE [LARGE SCALE GENOMIC DNA]</scope>
    <source>
        <strain evidence="2">SIP3-4</strain>
    </source>
</reference>
<dbReference type="KEGG" id="mei:Msip34_1571"/>
<protein>
    <submittedName>
        <fullName evidence="1">Uncharacterized protein</fullName>
    </submittedName>
</protein>
<evidence type="ECO:0000313" key="2">
    <source>
        <dbReference type="Proteomes" id="UP000002743"/>
    </source>
</evidence>
<evidence type="ECO:0000313" key="1">
    <source>
        <dbReference type="EMBL" id="ACT50816.1"/>
    </source>
</evidence>
<reference evidence="1 2" key="2">
    <citation type="journal article" date="2011" name="J. Bacteriol.">
        <title>Genomes of three methylotrophs from a single niche uncover genetic and metabolic divergence of Methylophilaceae.</title>
        <authorList>
            <person name="Lapidus A."/>
            <person name="Clum A."/>
            <person name="Labutti K."/>
            <person name="Kaluzhnaya M.G."/>
            <person name="Lim S."/>
            <person name="Beck D.A."/>
            <person name="Glavina Del Rio T."/>
            <person name="Nolan M."/>
            <person name="Mavromatis K."/>
            <person name="Huntemann M."/>
            <person name="Lucas S."/>
            <person name="Lidstrom M.E."/>
            <person name="Ivanova N."/>
            <person name="Chistoserdova L."/>
        </authorList>
    </citation>
    <scope>NUCLEOTIDE SEQUENCE [LARGE SCALE GENOMIC DNA]</scope>
    <source>
        <strain evidence="1 2">SIP3-4</strain>
    </source>
</reference>
<sequence length="79" mass="8662">MQYFNQKGEVMNLYVVLVYLVGSVNAHLTEPMVIDGLESEAICTSLADKISSTGVMKAQCFLSTSKTASIDRKESARKN</sequence>